<gene>
    <name evidence="1" type="ORF">E2C01_014293</name>
</gene>
<protein>
    <recommendedName>
        <fullName evidence="3">Endonuclease/exonuclease/phosphatase domain-containing protein</fullName>
    </recommendedName>
</protein>
<accession>A0A5B7DIS9</accession>
<evidence type="ECO:0000313" key="1">
    <source>
        <dbReference type="EMBL" id="MPC21310.1"/>
    </source>
</evidence>
<evidence type="ECO:0000313" key="2">
    <source>
        <dbReference type="Proteomes" id="UP000324222"/>
    </source>
</evidence>
<keyword evidence="2" id="KW-1185">Reference proteome</keyword>
<dbReference type="EMBL" id="VSRR010000963">
    <property type="protein sequence ID" value="MPC21310.1"/>
    <property type="molecule type" value="Genomic_DNA"/>
</dbReference>
<reference evidence="1 2" key="1">
    <citation type="submission" date="2019-05" db="EMBL/GenBank/DDBJ databases">
        <title>Another draft genome of Portunus trituberculatus and its Hox gene families provides insights of decapod evolution.</title>
        <authorList>
            <person name="Jeong J.-H."/>
            <person name="Song I."/>
            <person name="Kim S."/>
            <person name="Choi T."/>
            <person name="Kim D."/>
            <person name="Ryu S."/>
            <person name="Kim W."/>
        </authorList>
    </citation>
    <scope>NUCLEOTIDE SEQUENCE [LARGE SCALE GENOMIC DNA]</scope>
    <source>
        <tissue evidence="1">Muscle</tissue>
    </source>
</reference>
<comment type="caution">
    <text evidence="1">The sequence shown here is derived from an EMBL/GenBank/DDBJ whole genome shotgun (WGS) entry which is preliminary data.</text>
</comment>
<evidence type="ECO:0008006" key="3">
    <source>
        <dbReference type="Google" id="ProtNLM"/>
    </source>
</evidence>
<sequence>MSPSRTTLFLATQNRRLDTSLNFFYSNSCNIREHHLSSTKPHLLFLTETQLSEATDSSPFSVFSYFLYSHFCSKTGCCVCVRNDLTCCHAHTLESSEFLAIWFTLKSQSRYKFICDVYPSPNSSDYSKFFDYLTSIVEYILSLYTFAEISIFEDFNVNHQLWLSYPFTDHPSELAFNFAILYDLEQMVQHPTPILDRLGDTPNIPDFFLTANPSAYVVTLSSPLGSTDHNLISVFCPISPIPSQDPLSGGASGVLPLLDGET</sequence>
<name>A0A5B7DIS9_PORTR</name>
<dbReference type="AlphaFoldDB" id="A0A5B7DIS9"/>
<dbReference type="SUPFAM" id="SSF56219">
    <property type="entry name" value="DNase I-like"/>
    <property type="match status" value="1"/>
</dbReference>
<dbReference type="Proteomes" id="UP000324222">
    <property type="component" value="Unassembled WGS sequence"/>
</dbReference>
<proteinExistence type="predicted"/>
<dbReference type="Gene3D" id="3.60.10.10">
    <property type="entry name" value="Endonuclease/exonuclease/phosphatase"/>
    <property type="match status" value="1"/>
</dbReference>
<dbReference type="InterPro" id="IPR036691">
    <property type="entry name" value="Endo/exonu/phosph_ase_sf"/>
</dbReference>
<organism evidence="1 2">
    <name type="scientific">Portunus trituberculatus</name>
    <name type="common">Swimming crab</name>
    <name type="synonym">Neptunus trituberculatus</name>
    <dbReference type="NCBI Taxonomy" id="210409"/>
    <lineage>
        <taxon>Eukaryota</taxon>
        <taxon>Metazoa</taxon>
        <taxon>Ecdysozoa</taxon>
        <taxon>Arthropoda</taxon>
        <taxon>Crustacea</taxon>
        <taxon>Multicrustacea</taxon>
        <taxon>Malacostraca</taxon>
        <taxon>Eumalacostraca</taxon>
        <taxon>Eucarida</taxon>
        <taxon>Decapoda</taxon>
        <taxon>Pleocyemata</taxon>
        <taxon>Brachyura</taxon>
        <taxon>Eubrachyura</taxon>
        <taxon>Portunoidea</taxon>
        <taxon>Portunidae</taxon>
        <taxon>Portuninae</taxon>
        <taxon>Portunus</taxon>
    </lineage>
</organism>